<sequence>MIMTDEVKIHATLRVTSGAVCFGALHNIWSGSTAQIHGFPSVRPHVSGTVRTHDISYNVKAKNGIWNVHRLVDNRGSGVCAWFVSHSGIDPVQEICRILRVSGSPYEPDCGSPMNDDNTQREGVFVINRYDWGYYDRRYLDEIGEGVEEGENDYLANSNSAGLVDYAKAQPQVQQWKEMRPSQRPESQAGIWMYSPHAEYMFGRFGFDDTHDAAQSFLFFSANTDFTQSRLEGLGETLRKLETPEERFKRQLHEEYDFSGIDELRRMSTPLDAGILPLWSPPPADAELKGPYGKAKIILDAEKLDILRVASQKPTHSRGFAEPWKHHVCDLLNELIWYYLDRHMRPHLRSRSEDNASVVLNTETTAISMFPRHSESGINGLDHHLYRHFTQPDSDPIPDFDAIGVASCIEDFLVDLPSTYSKRICRVVVYLITEILELATYRASDSLHSQIVPSDIRLSIYMDRDLFQLFQYSRVFWRGVG</sequence>
<evidence type="ECO:0000313" key="1">
    <source>
        <dbReference type="EMBL" id="KAK6360785.1"/>
    </source>
</evidence>
<dbReference type="SUPFAM" id="SSF47113">
    <property type="entry name" value="Histone-fold"/>
    <property type="match status" value="1"/>
</dbReference>
<dbReference type="EMBL" id="JAVHNS010000003">
    <property type="protein sequence ID" value="KAK6360785.1"/>
    <property type="molecule type" value="Genomic_DNA"/>
</dbReference>
<accession>A0AAV9VFN7</accession>
<organism evidence="1 2">
    <name type="scientific">Orbilia blumenaviensis</name>
    <dbReference type="NCBI Taxonomy" id="1796055"/>
    <lineage>
        <taxon>Eukaryota</taxon>
        <taxon>Fungi</taxon>
        <taxon>Dikarya</taxon>
        <taxon>Ascomycota</taxon>
        <taxon>Pezizomycotina</taxon>
        <taxon>Orbiliomycetes</taxon>
        <taxon>Orbiliales</taxon>
        <taxon>Orbiliaceae</taxon>
        <taxon>Orbilia</taxon>
    </lineage>
</organism>
<dbReference type="Gene3D" id="1.10.20.10">
    <property type="entry name" value="Histone, subunit A"/>
    <property type="match status" value="1"/>
</dbReference>
<evidence type="ECO:0008006" key="3">
    <source>
        <dbReference type="Google" id="ProtNLM"/>
    </source>
</evidence>
<keyword evidence="2" id="KW-1185">Reference proteome</keyword>
<proteinExistence type="predicted"/>
<dbReference type="Proteomes" id="UP001373714">
    <property type="component" value="Unassembled WGS sequence"/>
</dbReference>
<gene>
    <name evidence="1" type="ORF">TWF730_006907</name>
</gene>
<evidence type="ECO:0000313" key="2">
    <source>
        <dbReference type="Proteomes" id="UP001373714"/>
    </source>
</evidence>
<name>A0AAV9VFN7_9PEZI</name>
<dbReference type="GO" id="GO:0046982">
    <property type="term" value="F:protein heterodimerization activity"/>
    <property type="evidence" value="ECO:0007669"/>
    <property type="project" value="InterPro"/>
</dbReference>
<comment type="caution">
    <text evidence="1">The sequence shown here is derived from an EMBL/GenBank/DDBJ whole genome shotgun (WGS) entry which is preliminary data.</text>
</comment>
<dbReference type="AlphaFoldDB" id="A0AAV9VFN7"/>
<reference evidence="1 2" key="1">
    <citation type="submission" date="2019-10" db="EMBL/GenBank/DDBJ databases">
        <authorList>
            <person name="Palmer J.M."/>
        </authorList>
    </citation>
    <scope>NUCLEOTIDE SEQUENCE [LARGE SCALE GENOMIC DNA]</scope>
    <source>
        <strain evidence="1 2">TWF730</strain>
    </source>
</reference>
<protein>
    <recommendedName>
        <fullName evidence="3">Rho-GAP domain-containing protein</fullName>
    </recommendedName>
</protein>
<dbReference type="InterPro" id="IPR009072">
    <property type="entry name" value="Histone-fold"/>
</dbReference>